<feature type="binding site" evidence="16">
    <location>
        <begin position="110"/>
        <end position="114"/>
    </location>
    <ligand>
        <name>GTP</name>
        <dbReference type="ChEBI" id="CHEBI:37565"/>
    </ligand>
</feature>
<dbReference type="NCBIfam" id="TIGR02034">
    <property type="entry name" value="CysN"/>
    <property type="match status" value="1"/>
</dbReference>
<dbReference type="NCBIfam" id="NF004035">
    <property type="entry name" value="PRK05506.1"/>
    <property type="match status" value="1"/>
</dbReference>
<dbReference type="Pfam" id="PF00009">
    <property type="entry name" value="GTP_EFTU"/>
    <property type="match status" value="1"/>
</dbReference>
<comment type="function">
    <text evidence="3 17">Catalyzes the synthesis of activated sulfate.</text>
</comment>
<keyword evidence="13 16" id="KW-0342">GTP-binding</keyword>
<dbReference type="InterPro" id="IPR054696">
    <property type="entry name" value="GTP-eEF1A_C"/>
</dbReference>
<dbReference type="CDD" id="cd03695">
    <property type="entry name" value="CysN_NodQ_II"/>
    <property type="match status" value="1"/>
</dbReference>
<evidence type="ECO:0000259" key="18">
    <source>
        <dbReference type="PROSITE" id="PS51722"/>
    </source>
</evidence>
<dbReference type="Proteomes" id="UP000242231">
    <property type="component" value="Unassembled WGS sequence"/>
</dbReference>
<sequence>MAHVSDLISSDIEQYLQAHEHKSLLRFITCGSVDDGKSTLIGRLLFESKMLFEDQLAAMEADSKKWGTQGDDIDFALLVDGLAAEREQGITIDVAYRFFSTDKRKFIVADTPGHEQYTRNMVTGASTADAAILMVDARKGILTQTRRHSYLMSLLGIRQIVVAINKMDLVEYSEQRFNDIVEEYGQFAEQLGLTNITYIPMSAFKGDNIVEPSPRMTWYQTDKYKGTTLMGFLETVEVDDTRMQRAPFRLPVQWVNRPNLDFRGFSGSITSGMIKPGDRIRVQPSGKESSVDRIVTYSGDLEQAVAGQSVTLTLKDEIDISRGDVISIADAAAETADQFESTLVWMHDDALLPGRPYLLKIGTQTVTASVTDIKYQVNVNTLEHTAAKQLELNGIGVCNLSLDRAIAFDDYQTNKDTGGFILIDRLSNTTVAAGMLHFALRRSQNIHYQHVDVNKDARAQAKSQKPSVLWFTGLSGAGKSTIANLVEKKLHAQGRHTYLLDGDNVRHGLNKDLGFTDADRVENIRRVAEVSKLMVDAGLIVLTAFISPFRAERRMAREQLEDGEFIEVFVDTPLNVAEERDVKGLYKKARSGELKNFTGIDSAYEQPEAAEIHLDTTRLSAEEAADQVIDALRQRGIITA</sequence>
<evidence type="ECO:0000256" key="11">
    <source>
        <dbReference type="ARBA" id="ARBA00022777"/>
    </source>
</evidence>
<name>A0A2P5TPL4_9GAMM</name>
<dbReference type="InterPro" id="IPR031157">
    <property type="entry name" value="G_TR_CS"/>
</dbReference>
<feature type="binding site" evidence="16">
    <location>
        <begin position="31"/>
        <end position="38"/>
    </location>
    <ligand>
        <name>GTP</name>
        <dbReference type="ChEBI" id="CHEBI:37565"/>
    </ligand>
</feature>
<comment type="function">
    <text evidence="16">With CysD forms the ATP sulfurylase (ATPS) that catalyzes the adenylation of sulfate producing adenosine 5'-phosphosulfate (APS) and diphosphate, the first enzymatic step in sulfur assimilation pathway. APS synthesis involves the formation of a high-energy phosphoric-sulfuric acid anhydride bond driven by GTP hydrolysis by CysN coupled to ATP hydrolysis by CysD.</text>
</comment>
<dbReference type="GO" id="GO:0000103">
    <property type="term" value="P:sulfate assimilation"/>
    <property type="evidence" value="ECO:0007669"/>
    <property type="project" value="UniProtKB-UniRule"/>
</dbReference>
<keyword evidence="12 16" id="KW-0067">ATP-binding</keyword>
<dbReference type="HAMAP" id="MF_00062">
    <property type="entry name" value="Sulf_adenylyltr_sub1"/>
    <property type="match status" value="1"/>
</dbReference>
<dbReference type="InterPro" id="IPR009000">
    <property type="entry name" value="Transl_B-barrel_sf"/>
</dbReference>
<evidence type="ECO:0000256" key="4">
    <source>
        <dbReference type="ARBA" id="ARBA00004806"/>
    </source>
</evidence>
<protein>
    <recommendedName>
        <fullName evidence="16 17">Multifunctional fusion protein</fullName>
    </recommendedName>
    <domain>
        <recommendedName>
            <fullName evidence="16">Sulfate adenylyltransferase subunit 1</fullName>
            <ecNumber evidence="16">2.7.7.4</ecNumber>
        </recommendedName>
        <alternativeName>
            <fullName evidence="16">ATP-sulfurylase large subunit</fullName>
        </alternativeName>
        <alternativeName>
            <fullName evidence="16">Sulfate adenylate transferase</fullName>
            <shortName evidence="16">SAT</shortName>
        </alternativeName>
    </domain>
    <domain>
        <recommendedName>
            <fullName evidence="17">Adenylyl-sulfate kinase</fullName>
            <ecNumber evidence="17">2.7.1.25</ecNumber>
        </recommendedName>
        <alternativeName>
            <fullName evidence="17">APS kinase</fullName>
        </alternativeName>
        <alternativeName>
            <fullName evidence="17">ATP adenosine-5'-phosphosulfate 3'-phosphotransferase</fullName>
        </alternativeName>
        <alternativeName>
            <fullName evidence="17">Adenosine-5'-phosphosulfate kinase</fullName>
        </alternativeName>
    </domain>
</protein>
<evidence type="ECO:0000313" key="20">
    <source>
        <dbReference type="Proteomes" id="UP000242231"/>
    </source>
</evidence>
<dbReference type="InterPro" id="IPR044138">
    <property type="entry name" value="CysN_II"/>
</dbReference>
<evidence type="ECO:0000256" key="14">
    <source>
        <dbReference type="ARBA" id="ARBA00023268"/>
    </source>
</evidence>
<dbReference type="NCBIfam" id="NF003478">
    <property type="entry name" value="PRK05124.1"/>
    <property type="match status" value="1"/>
</dbReference>
<comment type="pathway">
    <text evidence="4 17">Sulfur metabolism; hydrogen sulfide biosynthesis; sulfite from sulfate: step 2/3.</text>
</comment>
<dbReference type="InterPro" id="IPR059117">
    <property type="entry name" value="APS_kinase_dom"/>
</dbReference>
<dbReference type="NCBIfam" id="NF003013">
    <property type="entry name" value="PRK03846.1"/>
    <property type="match status" value="1"/>
</dbReference>
<gene>
    <name evidence="17" type="primary">cysC</name>
    <name evidence="16" type="synonym">cysN</name>
    <name evidence="19" type="ORF">UN63_03590</name>
</gene>
<comment type="caution">
    <text evidence="19">The sequence shown here is derived from an EMBL/GenBank/DDBJ whole genome shotgun (WGS) entry which is preliminary data.</text>
</comment>
<dbReference type="SUPFAM" id="SSF52540">
    <property type="entry name" value="P-loop containing nucleoside triphosphate hydrolases"/>
    <property type="match status" value="2"/>
</dbReference>
<dbReference type="InterPro" id="IPR002891">
    <property type="entry name" value="APS"/>
</dbReference>
<comment type="similarity">
    <text evidence="5">In the C-terminal section; belongs to the APS kinase family.</text>
</comment>
<dbReference type="Pfam" id="PF01583">
    <property type="entry name" value="APS_kinase"/>
    <property type="match status" value="1"/>
</dbReference>
<dbReference type="GO" id="GO:0004020">
    <property type="term" value="F:adenylylsulfate kinase activity"/>
    <property type="evidence" value="ECO:0007669"/>
    <property type="project" value="UniProtKB-UniRule"/>
</dbReference>
<keyword evidence="17" id="KW-0597">Phosphoprotein</keyword>
<dbReference type="FunFam" id="3.40.50.300:FF:000212">
    <property type="entry name" value="Adenylyl-sulfate kinase"/>
    <property type="match status" value="1"/>
</dbReference>
<keyword evidence="14" id="KW-0511">Multifunctional enzyme</keyword>
<dbReference type="PRINTS" id="PR00315">
    <property type="entry name" value="ELONGATNFCT"/>
</dbReference>
<feature type="binding site" evidence="16">
    <location>
        <begin position="165"/>
        <end position="168"/>
    </location>
    <ligand>
        <name>GTP</name>
        <dbReference type="ChEBI" id="CHEBI:37565"/>
    </ligand>
</feature>
<dbReference type="PANTHER" id="PTHR23115">
    <property type="entry name" value="TRANSLATION FACTOR"/>
    <property type="match status" value="1"/>
</dbReference>
<dbReference type="EMBL" id="MPZM01000005">
    <property type="protein sequence ID" value="PPL17662.1"/>
    <property type="molecule type" value="Genomic_DNA"/>
</dbReference>
<dbReference type="GO" id="GO:0005525">
    <property type="term" value="F:GTP binding"/>
    <property type="evidence" value="ECO:0007669"/>
    <property type="project" value="UniProtKB-UniRule"/>
</dbReference>
<feature type="domain" description="Tr-type G" evidence="18">
    <location>
        <begin position="22"/>
        <end position="241"/>
    </location>
</feature>
<evidence type="ECO:0000256" key="16">
    <source>
        <dbReference type="HAMAP-Rule" id="MF_00062"/>
    </source>
</evidence>
<dbReference type="AlphaFoldDB" id="A0A2P5TPL4"/>
<dbReference type="EC" id="2.7.1.25" evidence="17"/>
<evidence type="ECO:0000256" key="15">
    <source>
        <dbReference type="ARBA" id="ARBA00049370"/>
    </source>
</evidence>
<evidence type="ECO:0000256" key="8">
    <source>
        <dbReference type="ARBA" id="ARBA00022679"/>
    </source>
</evidence>
<dbReference type="CDD" id="cd02027">
    <property type="entry name" value="APSK"/>
    <property type="match status" value="1"/>
</dbReference>
<evidence type="ECO:0000256" key="17">
    <source>
        <dbReference type="HAMAP-Rule" id="MF_00065"/>
    </source>
</evidence>
<dbReference type="Gene3D" id="2.40.30.10">
    <property type="entry name" value="Translation factors"/>
    <property type="match status" value="2"/>
</dbReference>
<comment type="similarity">
    <text evidence="6">In the N-terminal section; belongs to the TRAFAC class translation factor GTPase superfamily. Classic translation factor GTPase family. CysN/NodQ subfamily.</text>
</comment>
<evidence type="ECO:0000256" key="3">
    <source>
        <dbReference type="ARBA" id="ARBA00002632"/>
    </source>
</evidence>
<dbReference type="SUPFAM" id="SSF50465">
    <property type="entry name" value="EF-Tu/eEF-1alpha/eIF2-gamma C-terminal domain"/>
    <property type="match status" value="1"/>
</dbReference>
<evidence type="ECO:0000256" key="9">
    <source>
        <dbReference type="ARBA" id="ARBA00022695"/>
    </source>
</evidence>
<dbReference type="UniPathway" id="UPA00140">
    <property type="reaction ID" value="UER00204"/>
</dbReference>
<reference evidence="20" key="1">
    <citation type="submission" date="2016-11" db="EMBL/GenBank/DDBJ databases">
        <authorList>
            <person name="Sisinthy S."/>
            <person name="Ara S."/>
            <person name="Gundlapally S.R."/>
        </authorList>
    </citation>
    <scope>NUCLEOTIDE SEQUENCE [LARGE SCALE GENOMIC DNA]</scope>
    <source>
        <strain evidence="20">V1-41</strain>
    </source>
</reference>
<evidence type="ECO:0000256" key="6">
    <source>
        <dbReference type="ARBA" id="ARBA00007237"/>
    </source>
</evidence>
<dbReference type="Pfam" id="PF03144">
    <property type="entry name" value="GTP_EFTU_D2"/>
    <property type="match status" value="1"/>
</dbReference>
<dbReference type="InterPro" id="IPR009001">
    <property type="entry name" value="Transl_elong_EF1A/Init_IF2_C"/>
</dbReference>
<proteinExistence type="inferred from homology"/>
<keyword evidence="10 16" id="KW-0547">Nucleotide-binding</keyword>
<dbReference type="InterPro" id="IPR041757">
    <property type="entry name" value="CysN_GTP-bd"/>
</dbReference>
<dbReference type="InterPro" id="IPR027417">
    <property type="entry name" value="P-loop_NTPase"/>
</dbReference>
<dbReference type="HAMAP" id="MF_00065">
    <property type="entry name" value="Adenylyl_sulf_kinase"/>
    <property type="match status" value="1"/>
</dbReference>
<dbReference type="GO" id="GO:0003924">
    <property type="term" value="F:GTPase activity"/>
    <property type="evidence" value="ECO:0007669"/>
    <property type="project" value="InterPro"/>
</dbReference>
<comment type="similarity">
    <text evidence="17">Belongs to the APS kinase family.</text>
</comment>
<dbReference type="CDD" id="cd04095">
    <property type="entry name" value="CysN_NoDQ_III"/>
    <property type="match status" value="1"/>
</dbReference>
<evidence type="ECO:0000256" key="5">
    <source>
        <dbReference type="ARBA" id="ARBA00005438"/>
    </source>
</evidence>
<evidence type="ECO:0000256" key="10">
    <source>
        <dbReference type="ARBA" id="ARBA00022741"/>
    </source>
</evidence>
<dbReference type="FunFam" id="3.40.50.300:FF:000119">
    <property type="entry name" value="Sulfate adenylyltransferase subunit 1"/>
    <property type="match status" value="1"/>
</dbReference>
<accession>A0A2P5TPL4</accession>
<dbReference type="GO" id="GO:0005524">
    <property type="term" value="F:ATP binding"/>
    <property type="evidence" value="ECO:0007669"/>
    <property type="project" value="UniProtKB-UniRule"/>
</dbReference>
<dbReference type="InterPro" id="IPR050100">
    <property type="entry name" value="TRAFAC_GTPase_members"/>
</dbReference>
<dbReference type="Pfam" id="PF22594">
    <property type="entry name" value="GTP-eEF1A_C"/>
    <property type="match status" value="1"/>
</dbReference>
<dbReference type="CDD" id="cd04166">
    <property type="entry name" value="CysN_ATPS"/>
    <property type="match status" value="1"/>
</dbReference>
<evidence type="ECO:0000256" key="12">
    <source>
        <dbReference type="ARBA" id="ARBA00022840"/>
    </source>
</evidence>
<dbReference type="Gene3D" id="3.40.50.300">
    <property type="entry name" value="P-loop containing nucleotide triphosphate hydrolases"/>
    <property type="match status" value="2"/>
</dbReference>
<dbReference type="OrthoDB" id="9804504at2"/>
<evidence type="ECO:0000256" key="13">
    <source>
        <dbReference type="ARBA" id="ARBA00023134"/>
    </source>
</evidence>
<dbReference type="InterPro" id="IPR000795">
    <property type="entry name" value="T_Tr_GTP-bd_dom"/>
</dbReference>
<dbReference type="SUPFAM" id="SSF50447">
    <property type="entry name" value="Translation proteins"/>
    <property type="match status" value="1"/>
</dbReference>
<dbReference type="RefSeq" id="WP_104485421.1">
    <property type="nucleotide sequence ID" value="NZ_BMYB01000011.1"/>
</dbReference>
<comment type="catalytic activity">
    <reaction evidence="1 17">
        <text>adenosine 5'-phosphosulfate + ATP = 3'-phosphoadenylyl sulfate + ADP + H(+)</text>
        <dbReference type="Rhea" id="RHEA:24152"/>
        <dbReference type="ChEBI" id="CHEBI:15378"/>
        <dbReference type="ChEBI" id="CHEBI:30616"/>
        <dbReference type="ChEBI" id="CHEBI:58243"/>
        <dbReference type="ChEBI" id="CHEBI:58339"/>
        <dbReference type="ChEBI" id="CHEBI:456216"/>
        <dbReference type="EC" id="2.7.1.25"/>
    </reaction>
</comment>
<feature type="active site" description="Phosphoserine intermediate" evidence="17">
    <location>
        <position position="547"/>
    </location>
</feature>
<dbReference type="InterPro" id="IPR011779">
    <property type="entry name" value="SO4_adenylTrfase_lsu"/>
</dbReference>
<dbReference type="EC" id="2.7.7.4" evidence="16"/>
<comment type="function">
    <text evidence="2">APS kinase catalyzes the synthesis of activated sulfate.</text>
</comment>
<dbReference type="GO" id="GO:0004781">
    <property type="term" value="F:sulfate adenylyltransferase (ATP) activity"/>
    <property type="evidence" value="ECO:0007669"/>
    <property type="project" value="UniProtKB-UniRule"/>
</dbReference>
<evidence type="ECO:0000256" key="7">
    <source>
        <dbReference type="ARBA" id="ARBA00022458"/>
    </source>
</evidence>
<keyword evidence="11 17" id="KW-0418">Kinase</keyword>
<dbReference type="InterPro" id="IPR004161">
    <property type="entry name" value="EFTu-like_2"/>
</dbReference>
<keyword evidence="20" id="KW-1185">Reference proteome</keyword>
<dbReference type="PROSITE" id="PS51722">
    <property type="entry name" value="G_TR_2"/>
    <property type="match status" value="1"/>
</dbReference>
<comment type="similarity">
    <text evidence="16">Belongs to the TRAFAC class translation factor GTPase superfamily. Classic translation factor GTPase family. CysN/NodQ subfamily.</text>
</comment>
<feature type="binding site" evidence="17">
    <location>
        <begin position="473"/>
        <end position="480"/>
    </location>
    <ligand>
        <name>ATP</name>
        <dbReference type="ChEBI" id="CHEBI:30616"/>
    </ligand>
</feature>
<comment type="subunit">
    <text evidence="16">Heterodimer composed of CysD, the smaller subunit, and CysN.</text>
</comment>
<keyword evidence="8 16" id="KW-0808">Transferase</keyword>
<evidence type="ECO:0000313" key="19">
    <source>
        <dbReference type="EMBL" id="PPL17662.1"/>
    </source>
</evidence>
<keyword evidence="9 16" id="KW-0548">Nucleotidyltransferase</keyword>
<organism evidence="19 20">
    <name type="scientific">Oceanisphaera arctica</name>
    <dbReference type="NCBI Taxonomy" id="641510"/>
    <lineage>
        <taxon>Bacteria</taxon>
        <taxon>Pseudomonadati</taxon>
        <taxon>Pseudomonadota</taxon>
        <taxon>Gammaproteobacteria</taxon>
        <taxon>Aeromonadales</taxon>
        <taxon>Aeromonadaceae</taxon>
        <taxon>Oceanisphaera</taxon>
    </lineage>
</organism>
<comment type="catalytic activity">
    <reaction evidence="15 16">
        <text>sulfate + ATP + H(+) = adenosine 5'-phosphosulfate + diphosphate</text>
        <dbReference type="Rhea" id="RHEA:18133"/>
        <dbReference type="ChEBI" id="CHEBI:15378"/>
        <dbReference type="ChEBI" id="CHEBI:16189"/>
        <dbReference type="ChEBI" id="CHEBI:30616"/>
        <dbReference type="ChEBI" id="CHEBI:33019"/>
        <dbReference type="ChEBI" id="CHEBI:58243"/>
        <dbReference type="EC" id="2.7.7.4"/>
    </reaction>
</comment>
<evidence type="ECO:0000256" key="1">
    <source>
        <dbReference type="ARBA" id="ARBA00001823"/>
    </source>
</evidence>
<comment type="pathway">
    <text evidence="16">Sulfur metabolism; hydrogen sulfide biosynthesis; sulfite from sulfate: step 1/3.</text>
</comment>
<evidence type="ECO:0000256" key="2">
    <source>
        <dbReference type="ARBA" id="ARBA00002357"/>
    </source>
</evidence>
<dbReference type="GO" id="GO:0070814">
    <property type="term" value="P:hydrogen sulfide biosynthetic process"/>
    <property type="evidence" value="ECO:0007669"/>
    <property type="project" value="UniProtKB-UniRule"/>
</dbReference>
<dbReference type="PROSITE" id="PS00301">
    <property type="entry name" value="G_TR_1"/>
    <property type="match status" value="1"/>
</dbReference>
<dbReference type="InterPro" id="IPR044139">
    <property type="entry name" value="CysN_NoDQ_III"/>
</dbReference>
<keyword evidence="7" id="KW-0536">Nodulation</keyword>
<dbReference type="NCBIfam" id="TIGR00455">
    <property type="entry name" value="apsK"/>
    <property type="match status" value="1"/>
</dbReference>